<reference evidence="5 6" key="1">
    <citation type="submission" date="2019-08" db="EMBL/GenBank/DDBJ databases">
        <title>In-depth cultivation of the pig gut microbiome towards novel bacterial diversity and tailored functional studies.</title>
        <authorList>
            <person name="Wylensek D."/>
            <person name="Hitch T.C.A."/>
            <person name="Clavel T."/>
        </authorList>
    </citation>
    <scope>NUCLEOTIDE SEQUENCE [LARGE SCALE GENOMIC DNA]</scope>
    <source>
        <strain evidence="5 6">WCA-693-APC-MOT-I</strain>
    </source>
</reference>
<feature type="transmembrane region" description="Helical" evidence="1">
    <location>
        <begin position="64"/>
        <end position="88"/>
    </location>
</feature>
<dbReference type="Pfam" id="PF00990">
    <property type="entry name" value="GGDEF"/>
    <property type="match status" value="1"/>
</dbReference>
<feature type="domain" description="HD-GYP" evidence="4">
    <location>
        <begin position="613"/>
        <end position="804"/>
    </location>
</feature>
<dbReference type="InterPro" id="IPR043128">
    <property type="entry name" value="Rev_trsase/Diguanyl_cyclase"/>
</dbReference>
<dbReference type="CDD" id="cd01949">
    <property type="entry name" value="GGDEF"/>
    <property type="match status" value="1"/>
</dbReference>
<name>A0A6L5Y3C3_9FIRM</name>
<feature type="transmembrane region" description="Helical" evidence="1">
    <location>
        <begin position="6"/>
        <end position="26"/>
    </location>
</feature>
<keyword evidence="1" id="KW-0472">Membrane</keyword>
<sequence>MIKSIPFIEIPLGALCCYLFLMLCFLKAPNNKIVKYFRFVLFSCLLWTGGATLMRLQLKPGIEFWFNISILGLVLIPLSITYFLFYILKIKSPIFKMIQFFLTVLAAVVNSIWGILIPPPNVIVEANGDIVYRYYMPAGAYVLAIIEGIMIAYVIAMTYQCIRDDRPKAKKIVPLVVGTIALFVGNLLTLIPENVFPFDTLGGLVLAFCIVFIMHKQYLFDMSYRAAIGTIYTVSALLIFFVMWHFGKNAGQYINKDFEQLGEIVVILVILLTLFSGLVIYLAGRLVEQILIRNTKKKLEQLQTYRNNTASLFSEEELFDRTMAILEKFFPNATIAICIFVRKKEKYEIVRTNKKELAFSEQQLELIGKELQNAESLQASELAKYAPIVYDNKIKGFIFLKLPPKVKMNYMELEYYRQISAYASICLKNISVYEKVYQVSIHDDLTGLYNRTYLKEFKEKGLDTGSSQASIYFDIDGFKLYNELYGEACGDKVLRWCSKQILKTVDGRGLSFRVGSNEFLTYIKFQRKEEVIELAKQIQQNIAKDDEEKPEVLQSITLSIGIAFYPDTAKDLEQLQQQAEKANFFAKRNGKNRIELYEMNLEQKENEQPEWNGYDQIAPTIYALTAAIDAKDSYTFQHSVNVSEYAVLLAKEAGLKKDEIRIVKEAGLLHDIGKIGIPEDILKKKGRLTEEEYEIMKTHVANSIKMIHFLPNMNYVIPAVVAHHERFDGKGYPRGMKGEQIPLLGRILAVCDCFDAMTSKRVYKEAMPIEYAVDELEKNKGTQFDPDLAEIFIRLIKEGKINVK</sequence>
<dbReference type="InterPro" id="IPR006675">
    <property type="entry name" value="HDIG_dom"/>
</dbReference>
<evidence type="ECO:0000313" key="5">
    <source>
        <dbReference type="EMBL" id="MSS64868.1"/>
    </source>
</evidence>
<dbReference type="PANTHER" id="PTHR43155">
    <property type="entry name" value="CYCLIC DI-GMP PHOSPHODIESTERASE PA4108-RELATED"/>
    <property type="match status" value="1"/>
</dbReference>
<evidence type="ECO:0000259" key="3">
    <source>
        <dbReference type="PROSITE" id="PS51831"/>
    </source>
</evidence>
<evidence type="ECO:0000313" key="6">
    <source>
        <dbReference type="Proteomes" id="UP000482209"/>
    </source>
</evidence>
<dbReference type="InterPro" id="IPR029787">
    <property type="entry name" value="Nucleotide_cyclase"/>
</dbReference>
<dbReference type="InterPro" id="IPR037522">
    <property type="entry name" value="HD_GYP_dom"/>
</dbReference>
<dbReference type="Pfam" id="PF13487">
    <property type="entry name" value="HD_5"/>
    <property type="match status" value="1"/>
</dbReference>
<feature type="transmembrane region" description="Helical" evidence="1">
    <location>
        <begin position="38"/>
        <end position="58"/>
    </location>
</feature>
<keyword evidence="1" id="KW-1133">Transmembrane helix</keyword>
<dbReference type="AlphaFoldDB" id="A0A6L5Y3C3"/>
<feature type="transmembrane region" description="Helical" evidence="1">
    <location>
        <begin position="264"/>
        <end position="287"/>
    </location>
</feature>
<keyword evidence="1" id="KW-0812">Transmembrane</keyword>
<dbReference type="CDD" id="cd00077">
    <property type="entry name" value="HDc"/>
    <property type="match status" value="1"/>
</dbReference>
<feature type="transmembrane region" description="Helical" evidence="1">
    <location>
        <begin position="172"/>
        <end position="189"/>
    </location>
</feature>
<dbReference type="RefSeq" id="WP_154520255.1">
    <property type="nucleotide sequence ID" value="NZ_VUMT01000034.1"/>
</dbReference>
<dbReference type="PROSITE" id="PS50887">
    <property type="entry name" value="GGDEF"/>
    <property type="match status" value="1"/>
</dbReference>
<comment type="caution">
    <text evidence="5">The sequence shown here is derived from an EMBL/GenBank/DDBJ whole genome shotgun (WGS) entry which is preliminary data.</text>
</comment>
<accession>A0A6L5Y3C3</accession>
<dbReference type="SUPFAM" id="SSF55073">
    <property type="entry name" value="Nucleotide cyclase"/>
    <property type="match status" value="1"/>
</dbReference>
<dbReference type="PROSITE" id="PS51832">
    <property type="entry name" value="HD_GYP"/>
    <property type="match status" value="1"/>
</dbReference>
<dbReference type="NCBIfam" id="TIGR00254">
    <property type="entry name" value="GGDEF"/>
    <property type="match status" value="1"/>
</dbReference>
<gene>
    <name evidence="5" type="ORF">FYJ58_13490</name>
</gene>
<evidence type="ECO:0000259" key="2">
    <source>
        <dbReference type="PROSITE" id="PS50887"/>
    </source>
</evidence>
<feature type="transmembrane region" description="Helical" evidence="1">
    <location>
        <begin position="138"/>
        <end position="160"/>
    </location>
</feature>
<dbReference type="SMART" id="SM00471">
    <property type="entry name" value="HDc"/>
    <property type="match status" value="1"/>
</dbReference>
<dbReference type="EMBL" id="VUMT01000034">
    <property type="protein sequence ID" value="MSS64868.1"/>
    <property type="molecule type" value="Genomic_DNA"/>
</dbReference>
<dbReference type="PROSITE" id="PS51831">
    <property type="entry name" value="HD"/>
    <property type="match status" value="1"/>
</dbReference>
<feature type="transmembrane region" description="Helical" evidence="1">
    <location>
        <begin position="226"/>
        <end position="244"/>
    </location>
</feature>
<dbReference type="PANTHER" id="PTHR43155:SF2">
    <property type="entry name" value="CYCLIC DI-GMP PHOSPHODIESTERASE PA4108"/>
    <property type="match status" value="1"/>
</dbReference>
<feature type="transmembrane region" description="Helical" evidence="1">
    <location>
        <begin position="195"/>
        <end position="214"/>
    </location>
</feature>
<dbReference type="Gene3D" id="3.30.70.270">
    <property type="match status" value="1"/>
</dbReference>
<dbReference type="SUPFAM" id="SSF109604">
    <property type="entry name" value="HD-domain/PDEase-like"/>
    <property type="match status" value="1"/>
</dbReference>
<protein>
    <submittedName>
        <fullName evidence="5">Diguanylate cyclase</fullName>
    </submittedName>
</protein>
<dbReference type="InterPro" id="IPR003607">
    <property type="entry name" value="HD/PDEase_dom"/>
</dbReference>
<organism evidence="5 6">
    <name type="scientific">Velocimicrobium porci</name>
    <dbReference type="NCBI Taxonomy" id="2606634"/>
    <lineage>
        <taxon>Bacteria</taxon>
        <taxon>Bacillati</taxon>
        <taxon>Bacillota</taxon>
        <taxon>Clostridia</taxon>
        <taxon>Lachnospirales</taxon>
        <taxon>Lachnospiraceae</taxon>
        <taxon>Velocimicrobium</taxon>
    </lineage>
</organism>
<dbReference type="NCBIfam" id="TIGR00277">
    <property type="entry name" value="HDIG"/>
    <property type="match status" value="1"/>
</dbReference>
<feature type="domain" description="GGDEF" evidence="2">
    <location>
        <begin position="466"/>
        <end position="599"/>
    </location>
</feature>
<evidence type="ECO:0000256" key="1">
    <source>
        <dbReference type="SAM" id="Phobius"/>
    </source>
</evidence>
<evidence type="ECO:0000259" key="4">
    <source>
        <dbReference type="PROSITE" id="PS51832"/>
    </source>
</evidence>
<dbReference type="Proteomes" id="UP000482209">
    <property type="component" value="Unassembled WGS sequence"/>
</dbReference>
<feature type="transmembrane region" description="Helical" evidence="1">
    <location>
        <begin position="100"/>
        <end position="118"/>
    </location>
</feature>
<keyword evidence="6" id="KW-1185">Reference proteome</keyword>
<dbReference type="SMART" id="SM00267">
    <property type="entry name" value="GGDEF"/>
    <property type="match status" value="1"/>
</dbReference>
<feature type="domain" description="HD" evidence="3">
    <location>
        <begin position="635"/>
        <end position="757"/>
    </location>
</feature>
<proteinExistence type="predicted"/>
<dbReference type="Gene3D" id="1.10.3210.10">
    <property type="entry name" value="Hypothetical protein af1432"/>
    <property type="match status" value="1"/>
</dbReference>
<dbReference type="InterPro" id="IPR006674">
    <property type="entry name" value="HD_domain"/>
</dbReference>
<dbReference type="InterPro" id="IPR000160">
    <property type="entry name" value="GGDEF_dom"/>
</dbReference>